<keyword evidence="9" id="KW-1185">Reference proteome</keyword>
<dbReference type="EMBL" id="JBFNQN010000025">
    <property type="protein sequence ID" value="MEW9267811.1"/>
    <property type="molecule type" value="Genomic_DNA"/>
</dbReference>
<evidence type="ECO:0000256" key="4">
    <source>
        <dbReference type="ARBA" id="ARBA00022801"/>
    </source>
</evidence>
<comment type="similarity">
    <text evidence="6">Belongs to the Vsr family.</text>
</comment>
<evidence type="ECO:0000256" key="7">
    <source>
        <dbReference type="SAM" id="MobiDB-lite"/>
    </source>
</evidence>
<dbReference type="InterPro" id="IPR004603">
    <property type="entry name" value="DNA_mismatch_endonuc_vsr"/>
</dbReference>
<keyword evidence="1" id="KW-0540">Nuclease</keyword>
<comment type="caution">
    <text evidence="8">The sequence shown here is derived from an EMBL/GenBank/DDBJ whole genome shotgun (WGS) entry which is preliminary data.</text>
</comment>
<gene>
    <name evidence="8" type="ORF">AB1207_23985</name>
</gene>
<keyword evidence="3" id="KW-0227">DNA damage</keyword>
<dbReference type="Pfam" id="PF03852">
    <property type="entry name" value="Vsr"/>
    <property type="match status" value="1"/>
</dbReference>
<dbReference type="SUPFAM" id="SSF52980">
    <property type="entry name" value="Restriction endonuclease-like"/>
    <property type="match status" value="1"/>
</dbReference>
<dbReference type="NCBIfam" id="TIGR00632">
    <property type="entry name" value="vsr"/>
    <property type="match status" value="1"/>
</dbReference>
<accession>A0ABV3PDV2</accession>
<dbReference type="GO" id="GO:0004519">
    <property type="term" value="F:endonuclease activity"/>
    <property type="evidence" value="ECO:0007669"/>
    <property type="project" value="UniProtKB-KW"/>
</dbReference>
<protein>
    <submittedName>
        <fullName evidence="8">Very short patch repair endonuclease</fullName>
    </submittedName>
</protein>
<dbReference type="InterPro" id="IPR011335">
    <property type="entry name" value="Restrct_endonuc-II-like"/>
</dbReference>
<dbReference type="Proteomes" id="UP001555826">
    <property type="component" value="Unassembled WGS sequence"/>
</dbReference>
<dbReference type="CDD" id="cd00221">
    <property type="entry name" value="Vsr"/>
    <property type="match status" value="1"/>
</dbReference>
<keyword evidence="4" id="KW-0378">Hydrolase</keyword>
<name>A0ABV3PDV2_9ACTN</name>
<dbReference type="Gene3D" id="3.40.960.10">
    <property type="entry name" value="VSR Endonuclease"/>
    <property type="match status" value="1"/>
</dbReference>
<evidence type="ECO:0000256" key="6">
    <source>
        <dbReference type="ARBA" id="ARBA00029466"/>
    </source>
</evidence>
<feature type="region of interest" description="Disordered" evidence="7">
    <location>
        <begin position="1"/>
        <end position="20"/>
    </location>
</feature>
<evidence type="ECO:0000256" key="5">
    <source>
        <dbReference type="ARBA" id="ARBA00023204"/>
    </source>
</evidence>
<evidence type="ECO:0000313" key="8">
    <source>
        <dbReference type="EMBL" id="MEW9267811.1"/>
    </source>
</evidence>
<sequence length="146" mass="16994">MPTPLNDSVRRQMQKMPRRNTKPELALRHELHARGLRYRLGADRLPGRPDLVLTSVKLAIFVDGCFWHLCPQHAVVPKNNRDWWIAKLQANVARDRRKDEALSLMGWTPVHVWEHDIPTPGADVVEALWRQRRLRLARPREVVGPV</sequence>
<evidence type="ECO:0000313" key="9">
    <source>
        <dbReference type="Proteomes" id="UP001555826"/>
    </source>
</evidence>
<proteinExistence type="inferred from homology"/>
<evidence type="ECO:0000256" key="1">
    <source>
        <dbReference type="ARBA" id="ARBA00022722"/>
    </source>
</evidence>
<evidence type="ECO:0000256" key="3">
    <source>
        <dbReference type="ARBA" id="ARBA00022763"/>
    </source>
</evidence>
<keyword evidence="5" id="KW-0234">DNA repair</keyword>
<keyword evidence="2 8" id="KW-0255">Endonuclease</keyword>
<organism evidence="8 9">
    <name type="scientific">Kineococcus endophyticus</name>
    <dbReference type="NCBI Taxonomy" id="1181883"/>
    <lineage>
        <taxon>Bacteria</taxon>
        <taxon>Bacillati</taxon>
        <taxon>Actinomycetota</taxon>
        <taxon>Actinomycetes</taxon>
        <taxon>Kineosporiales</taxon>
        <taxon>Kineosporiaceae</taxon>
        <taxon>Kineococcus</taxon>
    </lineage>
</organism>
<evidence type="ECO:0000256" key="2">
    <source>
        <dbReference type="ARBA" id="ARBA00022759"/>
    </source>
</evidence>
<reference evidence="8 9" key="1">
    <citation type="submission" date="2024-07" db="EMBL/GenBank/DDBJ databases">
        <authorList>
            <person name="Thanompreechachai J."/>
            <person name="Duangmal K."/>
        </authorList>
    </citation>
    <scope>NUCLEOTIDE SEQUENCE [LARGE SCALE GENOMIC DNA]</scope>
    <source>
        <strain evidence="8 9">KCTC 19886</strain>
    </source>
</reference>